<dbReference type="InParanoid" id="A0A409YNK8"/>
<accession>A0A409YNK8</accession>
<feature type="transmembrane region" description="Helical" evidence="2">
    <location>
        <begin position="468"/>
        <end position="493"/>
    </location>
</feature>
<evidence type="ECO:0000313" key="4">
    <source>
        <dbReference type="Proteomes" id="UP000284842"/>
    </source>
</evidence>
<proteinExistence type="predicted"/>
<sequence>MSDNKSGPRTVIEPPSPTHLPATIQPPVMNGHNQSSSSSTSSGGSNAQNSPDSSLPPTPGEKDGEWINFTPKRAMASFENLVVLANHQERLKEARKMVWRDKGQPVVEMDTLEECLKHALSGGLRSASLAFNIRACVNIVLALLRIHKVPRKHRFALIRHAIFGFDTFRFAAMLGTFTSLYKFLINALPIIIPSISPPYTQGSKGSSAVDDSSEIDLEAASSQYLQVPGGQSTEKRRGRLSLTKRAQIVLIRKQTRRWHAALAGAVAGGLAIIWENRSRRGVIGQQMFVRGLQGSYNAFTTKRGWHVPHGDVLVFALACGQIMYGFLMRPDTLPRSYNTWIATASKVPQEVVAINKDLVRTGTFNVDDLDKIVRRADITAANKADLLAIRNHYFSPSSVASAANSAYEYFPTYGPCSGVHPALSNCSSVPLDRFLAVFKWMLPIYGALHFVPAVLFKRKTFMEDPVKMLIKAGLGSMRSSAFLGVFVVIYQTIFCYKHQLHRLLTVLRNTPSAKIPLLLAPLARIPAWITNLLVGKASFWILGLLSGLSLFVEEKRRRGELAMYVLPKGLESLWVALRGKGYVFRTGKWGEVILTSLGMGMVMASFYLHVFR</sequence>
<protein>
    <recommendedName>
        <fullName evidence="5">Transmembrane protein 135 N-terminal domain-containing protein</fullName>
    </recommendedName>
</protein>
<keyword evidence="4" id="KW-1185">Reference proteome</keyword>
<dbReference type="PANTHER" id="PTHR12459">
    <property type="entry name" value="TRANSMEMBRANE PROTEIN 135-RELATED"/>
    <property type="match status" value="1"/>
</dbReference>
<evidence type="ECO:0000256" key="2">
    <source>
        <dbReference type="SAM" id="Phobius"/>
    </source>
</evidence>
<dbReference type="OrthoDB" id="291792at2759"/>
<dbReference type="PANTHER" id="PTHR12459:SF6">
    <property type="entry name" value="GB|AAD46013.1"/>
    <property type="match status" value="1"/>
</dbReference>
<feature type="region of interest" description="Disordered" evidence="1">
    <location>
        <begin position="1"/>
        <end position="66"/>
    </location>
</feature>
<keyword evidence="2" id="KW-0472">Membrane</keyword>
<feature type="compositionally biased region" description="Low complexity" evidence="1">
    <location>
        <begin position="30"/>
        <end position="50"/>
    </location>
</feature>
<evidence type="ECO:0008006" key="5">
    <source>
        <dbReference type="Google" id="ProtNLM"/>
    </source>
</evidence>
<dbReference type="Proteomes" id="UP000284842">
    <property type="component" value="Unassembled WGS sequence"/>
</dbReference>
<name>A0A409YNK8_9AGAR</name>
<keyword evidence="2" id="KW-1133">Transmembrane helix</keyword>
<evidence type="ECO:0000256" key="1">
    <source>
        <dbReference type="SAM" id="MobiDB-lite"/>
    </source>
</evidence>
<organism evidence="3 4">
    <name type="scientific">Panaeolus cyanescens</name>
    <dbReference type="NCBI Taxonomy" id="181874"/>
    <lineage>
        <taxon>Eukaryota</taxon>
        <taxon>Fungi</taxon>
        <taxon>Dikarya</taxon>
        <taxon>Basidiomycota</taxon>
        <taxon>Agaricomycotina</taxon>
        <taxon>Agaricomycetes</taxon>
        <taxon>Agaricomycetidae</taxon>
        <taxon>Agaricales</taxon>
        <taxon>Agaricineae</taxon>
        <taxon>Galeropsidaceae</taxon>
        <taxon>Panaeolus</taxon>
    </lineage>
</organism>
<feature type="transmembrane region" description="Helical" evidence="2">
    <location>
        <begin position="528"/>
        <end position="552"/>
    </location>
</feature>
<comment type="caution">
    <text evidence="3">The sequence shown here is derived from an EMBL/GenBank/DDBJ whole genome shotgun (WGS) entry which is preliminary data.</text>
</comment>
<dbReference type="InterPro" id="IPR026749">
    <property type="entry name" value="Tmem135"/>
</dbReference>
<dbReference type="EMBL" id="NHTK01000907">
    <property type="protein sequence ID" value="PPR04651.1"/>
    <property type="molecule type" value="Genomic_DNA"/>
</dbReference>
<gene>
    <name evidence="3" type="ORF">CVT24_011869</name>
</gene>
<reference evidence="3 4" key="1">
    <citation type="journal article" date="2018" name="Evol. Lett.">
        <title>Horizontal gene cluster transfer increased hallucinogenic mushroom diversity.</title>
        <authorList>
            <person name="Reynolds H.T."/>
            <person name="Vijayakumar V."/>
            <person name="Gluck-Thaler E."/>
            <person name="Korotkin H.B."/>
            <person name="Matheny P.B."/>
            <person name="Slot J.C."/>
        </authorList>
    </citation>
    <scope>NUCLEOTIDE SEQUENCE [LARGE SCALE GENOMIC DNA]</scope>
    <source>
        <strain evidence="3 4">2629</strain>
    </source>
</reference>
<keyword evidence="2" id="KW-0812">Transmembrane</keyword>
<feature type="transmembrane region" description="Helical" evidence="2">
    <location>
        <begin position="434"/>
        <end position="456"/>
    </location>
</feature>
<dbReference type="AlphaFoldDB" id="A0A409YNK8"/>
<evidence type="ECO:0000313" key="3">
    <source>
        <dbReference type="EMBL" id="PPR04651.1"/>
    </source>
</evidence>
<dbReference type="STRING" id="181874.A0A409YNK8"/>
<feature type="transmembrane region" description="Helical" evidence="2">
    <location>
        <begin position="592"/>
        <end position="610"/>
    </location>
</feature>